<evidence type="ECO:0000256" key="2">
    <source>
        <dbReference type="ARBA" id="ARBA00005582"/>
    </source>
</evidence>
<dbReference type="EMBL" id="PVNS01000003">
    <property type="protein sequence ID" value="PRO66477.1"/>
    <property type="molecule type" value="Genomic_DNA"/>
</dbReference>
<sequence>MKKHIHVVAAVIGNEDGELLCALRSRQMSLPNVWEFPGGKVEDGEDYQAALEREIEEELHCTITAGDVFHTHTHDYEKVTVTLHCLHATITNGTPIASEHAKLIWMPTEQLDSLLWAPADIPAVESLQAAAVR</sequence>
<feature type="domain" description="Nudix hydrolase" evidence="12">
    <location>
        <begin position="3"/>
        <end position="128"/>
    </location>
</feature>
<dbReference type="PANTHER" id="PTHR47707">
    <property type="entry name" value="8-OXO-DGTP DIPHOSPHATASE"/>
    <property type="match status" value="1"/>
</dbReference>
<keyword evidence="9" id="KW-0234">DNA repair</keyword>
<evidence type="ECO:0000256" key="5">
    <source>
        <dbReference type="ARBA" id="ARBA00022723"/>
    </source>
</evidence>
<dbReference type="SUPFAM" id="SSF55811">
    <property type="entry name" value="Nudix"/>
    <property type="match status" value="1"/>
</dbReference>
<evidence type="ECO:0000256" key="4">
    <source>
        <dbReference type="ARBA" id="ARBA00022705"/>
    </source>
</evidence>
<protein>
    <recommendedName>
        <fullName evidence="11">8-oxo-dGTP diphosphatase</fullName>
        <ecNumber evidence="11">3.6.1.55</ecNumber>
    </recommendedName>
</protein>
<dbReference type="CDD" id="cd03425">
    <property type="entry name" value="NUDIX_MutT_NudA_like"/>
    <property type="match status" value="1"/>
</dbReference>
<accession>A0A2P6MJN2</accession>
<evidence type="ECO:0000256" key="3">
    <source>
        <dbReference type="ARBA" id="ARBA00022457"/>
    </source>
</evidence>
<reference evidence="13 14" key="1">
    <citation type="submission" date="2018-03" db="EMBL/GenBank/DDBJ databases">
        <title>Bacillus urumqiensis sp. nov., a moderately haloalkaliphilic bacterium isolated from a salt lake.</title>
        <authorList>
            <person name="Zhao B."/>
            <person name="Liao Z."/>
        </authorList>
    </citation>
    <scope>NUCLEOTIDE SEQUENCE [LARGE SCALE GENOMIC DNA]</scope>
    <source>
        <strain evidence="13 14">BZ-SZ-XJ18</strain>
    </source>
</reference>
<dbReference type="GO" id="GO:0044716">
    <property type="term" value="F:8-oxo-GDP phosphatase activity"/>
    <property type="evidence" value="ECO:0007669"/>
    <property type="project" value="TreeGrafter"/>
</dbReference>
<keyword evidence="6" id="KW-0227">DNA damage</keyword>
<comment type="cofactor">
    <cofactor evidence="1">
        <name>Mg(2+)</name>
        <dbReference type="ChEBI" id="CHEBI:18420"/>
    </cofactor>
</comment>
<evidence type="ECO:0000256" key="1">
    <source>
        <dbReference type="ARBA" id="ARBA00001946"/>
    </source>
</evidence>
<dbReference type="AlphaFoldDB" id="A0A2P6MJN2"/>
<dbReference type="Gene3D" id="3.90.79.10">
    <property type="entry name" value="Nucleoside Triphosphate Pyrophosphohydrolase"/>
    <property type="match status" value="1"/>
</dbReference>
<evidence type="ECO:0000259" key="12">
    <source>
        <dbReference type="PROSITE" id="PS51462"/>
    </source>
</evidence>
<dbReference type="GO" id="GO:0006281">
    <property type="term" value="P:DNA repair"/>
    <property type="evidence" value="ECO:0007669"/>
    <property type="project" value="UniProtKB-KW"/>
</dbReference>
<dbReference type="PROSITE" id="PS51462">
    <property type="entry name" value="NUDIX"/>
    <property type="match status" value="1"/>
</dbReference>
<dbReference type="GO" id="GO:0035539">
    <property type="term" value="F:8-oxo-7,8-dihydrodeoxyguanosine triphosphate pyrophosphatase activity"/>
    <property type="evidence" value="ECO:0007669"/>
    <property type="project" value="UniProtKB-EC"/>
</dbReference>
<dbReference type="InterPro" id="IPR000086">
    <property type="entry name" value="NUDIX_hydrolase_dom"/>
</dbReference>
<evidence type="ECO:0000256" key="8">
    <source>
        <dbReference type="ARBA" id="ARBA00022842"/>
    </source>
</evidence>
<dbReference type="GO" id="GO:0006260">
    <property type="term" value="P:DNA replication"/>
    <property type="evidence" value="ECO:0007669"/>
    <property type="project" value="UniProtKB-KW"/>
</dbReference>
<keyword evidence="7" id="KW-0378">Hydrolase</keyword>
<dbReference type="EC" id="3.6.1.55" evidence="11"/>
<proteinExistence type="inferred from homology"/>
<evidence type="ECO:0000313" key="14">
    <source>
        <dbReference type="Proteomes" id="UP000243650"/>
    </source>
</evidence>
<keyword evidence="3" id="KW-0515">Mutator protein</keyword>
<keyword evidence="8" id="KW-0460">Magnesium</keyword>
<comment type="caution">
    <text evidence="13">The sequence shown here is derived from an EMBL/GenBank/DDBJ whole genome shotgun (WGS) entry which is preliminary data.</text>
</comment>
<evidence type="ECO:0000313" key="13">
    <source>
        <dbReference type="EMBL" id="PRO66477.1"/>
    </source>
</evidence>
<dbReference type="OrthoDB" id="9810648at2"/>
<dbReference type="Pfam" id="PF00293">
    <property type="entry name" value="NUDIX"/>
    <property type="match status" value="1"/>
</dbReference>
<evidence type="ECO:0000256" key="11">
    <source>
        <dbReference type="ARBA" id="ARBA00038905"/>
    </source>
</evidence>
<keyword evidence="14" id="KW-1185">Reference proteome</keyword>
<keyword evidence="4" id="KW-0235">DNA replication</keyword>
<dbReference type="RefSeq" id="WP_105958115.1">
    <property type="nucleotide sequence ID" value="NZ_PVNS01000003.1"/>
</dbReference>
<comment type="similarity">
    <text evidence="2">Belongs to the Nudix hydrolase family.</text>
</comment>
<dbReference type="GO" id="GO:0008413">
    <property type="term" value="F:8-oxo-7,8-dihydroguanosine triphosphate pyrophosphatase activity"/>
    <property type="evidence" value="ECO:0007669"/>
    <property type="project" value="TreeGrafter"/>
</dbReference>
<organism evidence="13 14">
    <name type="scientific">Alkalicoccus urumqiensis</name>
    <name type="common">Bacillus urumqiensis</name>
    <dbReference type="NCBI Taxonomy" id="1548213"/>
    <lineage>
        <taxon>Bacteria</taxon>
        <taxon>Bacillati</taxon>
        <taxon>Bacillota</taxon>
        <taxon>Bacilli</taxon>
        <taxon>Bacillales</taxon>
        <taxon>Bacillaceae</taxon>
        <taxon>Alkalicoccus</taxon>
    </lineage>
</organism>
<gene>
    <name evidence="13" type="ORF">C6I21_03815</name>
</gene>
<evidence type="ECO:0000256" key="10">
    <source>
        <dbReference type="ARBA" id="ARBA00035861"/>
    </source>
</evidence>
<dbReference type="InterPro" id="IPR015797">
    <property type="entry name" value="NUDIX_hydrolase-like_dom_sf"/>
</dbReference>
<evidence type="ECO:0000256" key="9">
    <source>
        <dbReference type="ARBA" id="ARBA00023204"/>
    </source>
</evidence>
<dbReference type="GO" id="GO:0044715">
    <property type="term" value="F:8-oxo-dGDP phosphatase activity"/>
    <property type="evidence" value="ECO:0007669"/>
    <property type="project" value="TreeGrafter"/>
</dbReference>
<dbReference type="Proteomes" id="UP000243650">
    <property type="component" value="Unassembled WGS sequence"/>
</dbReference>
<dbReference type="InterPro" id="IPR047127">
    <property type="entry name" value="MutT-like"/>
</dbReference>
<evidence type="ECO:0000256" key="7">
    <source>
        <dbReference type="ARBA" id="ARBA00022801"/>
    </source>
</evidence>
<comment type="catalytic activity">
    <reaction evidence="10">
        <text>8-oxo-dGTP + H2O = 8-oxo-dGMP + diphosphate + H(+)</text>
        <dbReference type="Rhea" id="RHEA:31575"/>
        <dbReference type="ChEBI" id="CHEBI:15377"/>
        <dbReference type="ChEBI" id="CHEBI:15378"/>
        <dbReference type="ChEBI" id="CHEBI:33019"/>
        <dbReference type="ChEBI" id="CHEBI:63224"/>
        <dbReference type="ChEBI" id="CHEBI:77896"/>
        <dbReference type="EC" id="3.6.1.55"/>
    </reaction>
</comment>
<name>A0A2P6MJN2_ALKUR</name>
<dbReference type="InterPro" id="IPR020476">
    <property type="entry name" value="Nudix_hydrolase"/>
</dbReference>
<evidence type="ECO:0000256" key="6">
    <source>
        <dbReference type="ARBA" id="ARBA00022763"/>
    </source>
</evidence>
<dbReference type="GO" id="GO:0046872">
    <property type="term" value="F:metal ion binding"/>
    <property type="evidence" value="ECO:0007669"/>
    <property type="project" value="UniProtKB-KW"/>
</dbReference>
<keyword evidence="5" id="KW-0479">Metal-binding</keyword>
<dbReference type="PANTHER" id="PTHR47707:SF1">
    <property type="entry name" value="NUDIX HYDROLASE FAMILY PROTEIN"/>
    <property type="match status" value="1"/>
</dbReference>
<dbReference type="PRINTS" id="PR00502">
    <property type="entry name" value="NUDIXFAMILY"/>
</dbReference>